<dbReference type="EMBL" id="BARU01037087">
    <property type="protein sequence ID" value="GAH84351.1"/>
    <property type="molecule type" value="Genomic_DNA"/>
</dbReference>
<dbReference type="InterPro" id="IPR029043">
    <property type="entry name" value="GcvT/YgfZ_C"/>
</dbReference>
<dbReference type="Gene3D" id="2.40.30.110">
    <property type="entry name" value="Aminomethyltransferase beta-barrel domains"/>
    <property type="match status" value="1"/>
</dbReference>
<proteinExistence type="predicted"/>
<dbReference type="SUPFAM" id="SSF101790">
    <property type="entry name" value="Aminomethyltransferase beta-barrel domain"/>
    <property type="match status" value="1"/>
</dbReference>
<gene>
    <name evidence="1" type="ORF">S03H2_57838</name>
</gene>
<protein>
    <recommendedName>
        <fullName evidence="2">Glycine cleavage T-protein C-terminal barrel domain-containing protein</fullName>
    </recommendedName>
</protein>
<accession>X1IPG5</accession>
<comment type="caution">
    <text evidence="1">The sequence shown here is derived from an EMBL/GenBank/DDBJ whole genome shotgun (WGS) entry which is preliminary data.</text>
</comment>
<organism evidence="1">
    <name type="scientific">marine sediment metagenome</name>
    <dbReference type="NCBI Taxonomy" id="412755"/>
    <lineage>
        <taxon>unclassified sequences</taxon>
        <taxon>metagenomes</taxon>
        <taxon>ecological metagenomes</taxon>
    </lineage>
</organism>
<feature type="non-terminal residue" evidence="1">
    <location>
        <position position="1"/>
    </location>
</feature>
<evidence type="ECO:0008006" key="2">
    <source>
        <dbReference type="Google" id="ProtNLM"/>
    </source>
</evidence>
<dbReference type="AlphaFoldDB" id="X1IPG5"/>
<sequence>WTFPYTEKGSKVDVAIRNREVEAEVVDMPFIPPFNKR</sequence>
<name>X1IPG5_9ZZZZ</name>
<evidence type="ECO:0000313" key="1">
    <source>
        <dbReference type="EMBL" id="GAH84351.1"/>
    </source>
</evidence>
<reference evidence="1" key="1">
    <citation type="journal article" date="2014" name="Front. Microbiol.">
        <title>High frequency of phylogenetically diverse reductive dehalogenase-homologous genes in deep subseafloor sedimentary metagenomes.</title>
        <authorList>
            <person name="Kawai M."/>
            <person name="Futagami T."/>
            <person name="Toyoda A."/>
            <person name="Takaki Y."/>
            <person name="Nishi S."/>
            <person name="Hori S."/>
            <person name="Arai W."/>
            <person name="Tsubouchi T."/>
            <person name="Morono Y."/>
            <person name="Uchiyama I."/>
            <person name="Ito T."/>
            <person name="Fujiyama A."/>
            <person name="Inagaki F."/>
            <person name="Takami H."/>
        </authorList>
    </citation>
    <scope>NUCLEOTIDE SEQUENCE</scope>
    <source>
        <strain evidence="1">Expedition CK06-06</strain>
    </source>
</reference>